<protein>
    <submittedName>
        <fullName evidence="1">Uncharacterized protein</fullName>
    </submittedName>
</protein>
<reference evidence="2" key="1">
    <citation type="submission" date="2017-09" db="EMBL/GenBank/DDBJ databases">
        <title>Depth-based differentiation of microbial function through sediment-hosted aquifers and enrichment of novel symbionts in the deep terrestrial subsurface.</title>
        <authorList>
            <person name="Probst A.J."/>
            <person name="Ladd B."/>
            <person name="Jarett J.K."/>
            <person name="Geller-Mcgrath D.E."/>
            <person name="Sieber C.M.K."/>
            <person name="Emerson J.B."/>
            <person name="Anantharaman K."/>
            <person name="Thomas B.C."/>
            <person name="Malmstrom R."/>
            <person name="Stieglmeier M."/>
            <person name="Klingl A."/>
            <person name="Woyke T."/>
            <person name="Ryan C.M."/>
            <person name="Banfield J.F."/>
        </authorList>
    </citation>
    <scope>NUCLEOTIDE SEQUENCE [LARGE SCALE GENOMIC DNA]</scope>
</reference>
<evidence type="ECO:0000313" key="2">
    <source>
        <dbReference type="Proteomes" id="UP000229901"/>
    </source>
</evidence>
<dbReference type="Proteomes" id="UP000229901">
    <property type="component" value="Unassembled WGS sequence"/>
</dbReference>
<evidence type="ECO:0000313" key="1">
    <source>
        <dbReference type="EMBL" id="PIR93823.1"/>
    </source>
</evidence>
<dbReference type="Gene3D" id="3.40.50.11170">
    <property type="entry name" value="Uncharacterised protein PF08960, DUF1874"/>
    <property type="match status" value="1"/>
</dbReference>
<organism evidence="1 2">
    <name type="scientific">Candidatus Falkowbacteria bacterium CG10_big_fil_rev_8_21_14_0_10_39_11</name>
    <dbReference type="NCBI Taxonomy" id="1974565"/>
    <lineage>
        <taxon>Bacteria</taxon>
        <taxon>Candidatus Falkowiibacteriota</taxon>
    </lineage>
</organism>
<gene>
    <name evidence="1" type="ORF">COT97_04695</name>
</gene>
<dbReference type="InterPro" id="IPR037236">
    <property type="entry name" value="STIV_B116-like_sf"/>
</dbReference>
<dbReference type="AlphaFoldDB" id="A0A2H0V412"/>
<sequence length="113" mass="12702">MTTYFGFALADSMFVGECTIDRHELTIEDVRRHVTHGVTPCLNPSHQATIAAMRSRFGLDVAIPANPPRVELRSGDSLIVMGVRGLPRLTDRHEYSEAEIAAATFRFSFYYVR</sequence>
<dbReference type="EMBL" id="PFAP01000035">
    <property type="protein sequence ID" value="PIR93823.1"/>
    <property type="molecule type" value="Genomic_DNA"/>
</dbReference>
<accession>A0A2H0V412</accession>
<name>A0A2H0V412_9BACT</name>
<proteinExistence type="predicted"/>
<comment type="caution">
    <text evidence="1">The sequence shown here is derived from an EMBL/GenBank/DDBJ whole genome shotgun (WGS) entry which is preliminary data.</text>
</comment>